<dbReference type="AlphaFoldDB" id="A0A0N0ZPU0"/>
<dbReference type="Gene3D" id="3.40.50.300">
    <property type="entry name" value="P-loop containing nucleotide triphosphate hydrolases"/>
    <property type="match status" value="1"/>
</dbReference>
<dbReference type="Pfam" id="PF08402">
    <property type="entry name" value="TOBE_2"/>
    <property type="match status" value="1"/>
</dbReference>
<dbReference type="GO" id="GO:0005524">
    <property type="term" value="F:ATP binding"/>
    <property type="evidence" value="ECO:0007669"/>
    <property type="project" value="UniProtKB-KW"/>
</dbReference>
<keyword evidence="6" id="KW-0408">Iron</keyword>
<dbReference type="SUPFAM" id="SSF50331">
    <property type="entry name" value="MOP-like"/>
    <property type="match status" value="1"/>
</dbReference>
<dbReference type="InterPro" id="IPR017871">
    <property type="entry name" value="ABC_transporter-like_CS"/>
</dbReference>
<dbReference type="CDD" id="cd03259">
    <property type="entry name" value="ABC_Carb_Solutes_like"/>
    <property type="match status" value="1"/>
</dbReference>
<keyword evidence="5 10" id="KW-0067">ATP-binding</keyword>
<evidence type="ECO:0000256" key="8">
    <source>
        <dbReference type="ARBA" id="ARBA00023136"/>
    </source>
</evidence>
<comment type="caution">
    <text evidence="10">The sequence shown here is derived from an EMBL/GenBank/DDBJ whole genome shotgun (WGS) entry which is preliminary data.</text>
</comment>
<accession>A0A0N0ZPU0</accession>
<evidence type="ECO:0000256" key="4">
    <source>
        <dbReference type="ARBA" id="ARBA00022741"/>
    </source>
</evidence>
<keyword evidence="3" id="KW-0410">Iron transport</keyword>
<evidence type="ECO:0000259" key="9">
    <source>
        <dbReference type="PROSITE" id="PS50893"/>
    </source>
</evidence>
<dbReference type="InterPro" id="IPR003593">
    <property type="entry name" value="AAA+_ATPase"/>
</dbReference>
<dbReference type="PANTHER" id="PTHR42781">
    <property type="entry name" value="SPERMIDINE/PUTRESCINE IMPORT ATP-BINDING PROTEIN POTA"/>
    <property type="match status" value="1"/>
</dbReference>
<dbReference type="InterPro" id="IPR027417">
    <property type="entry name" value="P-loop_NTPase"/>
</dbReference>
<dbReference type="Pfam" id="PF00005">
    <property type="entry name" value="ABC_tran"/>
    <property type="match status" value="1"/>
</dbReference>
<dbReference type="InterPro" id="IPR015853">
    <property type="entry name" value="ABC_transpr_FbpC"/>
</dbReference>
<evidence type="ECO:0000256" key="3">
    <source>
        <dbReference type="ARBA" id="ARBA00022496"/>
    </source>
</evidence>
<dbReference type="PANTHER" id="PTHR42781:SF4">
    <property type="entry name" value="SPERMIDINE_PUTRESCINE IMPORT ATP-BINDING PROTEIN POTA"/>
    <property type="match status" value="1"/>
</dbReference>
<dbReference type="GO" id="GO:0016887">
    <property type="term" value="F:ATP hydrolysis activity"/>
    <property type="evidence" value="ECO:0007669"/>
    <property type="project" value="InterPro"/>
</dbReference>
<name>A0A0N0ZPU0_THESC</name>
<dbReference type="FunFam" id="3.40.50.300:FF:000425">
    <property type="entry name" value="Probable ABC transporter, ATP-binding subunit"/>
    <property type="match status" value="1"/>
</dbReference>
<dbReference type="PROSITE" id="PS50893">
    <property type="entry name" value="ABC_TRANSPORTER_2"/>
    <property type="match status" value="1"/>
</dbReference>
<reference evidence="10 11" key="1">
    <citation type="submission" date="2015-09" db="EMBL/GenBank/DDBJ databases">
        <title>Draft genome sequence of Thermus scotoductus strain K1 isolated from a geothermal spring in Nagorno-Karabakh, Armenia.</title>
        <authorList>
            <person name="Saghatelyan A."/>
            <person name="Poghosyan L."/>
            <person name="Panosyan H."/>
            <person name="Birkeland N.-K."/>
        </authorList>
    </citation>
    <scope>NUCLEOTIDE SEQUENCE [LARGE SCALE GENOMIC DNA]</scope>
    <source>
        <strain evidence="10 11">K1</strain>
    </source>
</reference>
<keyword evidence="8" id="KW-0472">Membrane</keyword>
<proteinExistence type="predicted"/>
<keyword evidence="1" id="KW-0813">Transport</keyword>
<dbReference type="GO" id="GO:0015408">
    <property type="term" value="F:ABC-type ferric iron transporter activity"/>
    <property type="evidence" value="ECO:0007669"/>
    <property type="project" value="InterPro"/>
</dbReference>
<dbReference type="SMART" id="SM00382">
    <property type="entry name" value="AAA"/>
    <property type="match status" value="1"/>
</dbReference>
<keyword evidence="7" id="KW-0406">Ion transport</keyword>
<dbReference type="Proteomes" id="UP000053099">
    <property type="component" value="Unassembled WGS sequence"/>
</dbReference>
<dbReference type="SUPFAM" id="SSF52540">
    <property type="entry name" value="P-loop containing nucleoside triphosphate hydrolases"/>
    <property type="match status" value="1"/>
</dbReference>
<dbReference type="EMBL" id="LJJR01000004">
    <property type="protein sequence ID" value="KPD32902.1"/>
    <property type="molecule type" value="Genomic_DNA"/>
</dbReference>
<dbReference type="PATRIC" id="fig|37636.3.peg.1470"/>
<dbReference type="GO" id="GO:0015697">
    <property type="term" value="P:quaternary ammonium group transport"/>
    <property type="evidence" value="ECO:0007669"/>
    <property type="project" value="UniProtKB-ARBA"/>
</dbReference>
<evidence type="ECO:0000256" key="6">
    <source>
        <dbReference type="ARBA" id="ARBA00023004"/>
    </source>
</evidence>
<evidence type="ECO:0000256" key="1">
    <source>
        <dbReference type="ARBA" id="ARBA00022448"/>
    </source>
</evidence>
<organism evidence="10 11">
    <name type="scientific">Thermus scotoductus</name>
    <dbReference type="NCBI Taxonomy" id="37636"/>
    <lineage>
        <taxon>Bacteria</taxon>
        <taxon>Thermotogati</taxon>
        <taxon>Deinococcota</taxon>
        <taxon>Deinococci</taxon>
        <taxon>Thermales</taxon>
        <taxon>Thermaceae</taxon>
        <taxon>Thermus</taxon>
    </lineage>
</organism>
<evidence type="ECO:0000256" key="2">
    <source>
        <dbReference type="ARBA" id="ARBA00022475"/>
    </source>
</evidence>
<evidence type="ECO:0000256" key="5">
    <source>
        <dbReference type="ARBA" id="ARBA00022840"/>
    </source>
</evidence>
<sequence length="350" mass="38157">MERAPLLTLVGIAKHFGEHEVLKGIDLEVYPGEILALLGPSGCGKTTLLRVVAGLESPDRGRIFLEGREITLLPPERRGIGFVFQDYALFPHLTALGNVAFGLKGKDRLERAKRALERVGMTLFQDRKPGELSGGQQQRIALARALAPGPRLVLLDEPFSSLDASLKASTREEVRKILKETGTTALLVTHDQEEALSFADRLGVMRGGRLEQVGTPEEVYLRPKTPFVAQFLGRTNLLSGEGFGRYAETCLGPVPLAEPAHGPLLLSLRPEALKLLPQEAQEGTLGQVVAREFKGHDLTYRVRLLSPEKEILVQEGPESPFREGDRVRLKVVGKGVALEGHPSKTPVGAD</sequence>
<evidence type="ECO:0000256" key="7">
    <source>
        <dbReference type="ARBA" id="ARBA00023065"/>
    </source>
</evidence>
<dbReference type="PROSITE" id="PS00211">
    <property type="entry name" value="ABC_TRANSPORTER_1"/>
    <property type="match status" value="1"/>
</dbReference>
<evidence type="ECO:0000313" key="10">
    <source>
        <dbReference type="EMBL" id="KPD32902.1"/>
    </source>
</evidence>
<dbReference type="InterPro" id="IPR008995">
    <property type="entry name" value="Mo/tungstate-bd_C_term_dom"/>
</dbReference>
<dbReference type="InterPro" id="IPR050093">
    <property type="entry name" value="ABC_SmlMolc_Importer"/>
</dbReference>
<gene>
    <name evidence="10" type="ORF">AN926_01545</name>
</gene>
<keyword evidence="2" id="KW-1003">Cell membrane</keyword>
<dbReference type="InterPro" id="IPR003439">
    <property type="entry name" value="ABC_transporter-like_ATP-bd"/>
</dbReference>
<feature type="domain" description="ABC transporter" evidence="9">
    <location>
        <begin position="7"/>
        <end position="232"/>
    </location>
</feature>
<dbReference type="InterPro" id="IPR013611">
    <property type="entry name" value="Transp-assoc_OB_typ2"/>
</dbReference>
<dbReference type="GO" id="GO:0043190">
    <property type="term" value="C:ATP-binding cassette (ABC) transporter complex"/>
    <property type="evidence" value="ECO:0007669"/>
    <property type="project" value="InterPro"/>
</dbReference>
<keyword evidence="4" id="KW-0547">Nucleotide-binding</keyword>
<evidence type="ECO:0000313" key="11">
    <source>
        <dbReference type="Proteomes" id="UP000053099"/>
    </source>
</evidence>
<protein>
    <submittedName>
        <fullName evidence="10">Iron ABC transporter ATP-binding protein</fullName>
    </submittedName>
</protein>